<accession>A0A7W9U0L4</accession>
<evidence type="ECO:0000259" key="3">
    <source>
        <dbReference type="PROSITE" id="PS50111"/>
    </source>
</evidence>
<name>A0A7W9U0L4_9BURK</name>
<dbReference type="PANTHER" id="PTHR32089">
    <property type="entry name" value="METHYL-ACCEPTING CHEMOTAXIS PROTEIN MCPB"/>
    <property type="match status" value="1"/>
</dbReference>
<sequence>MTGQSQMDALVPTRAEECSAHFADHALGDVNGVQDDLRPLIEPLIGQLVACSGQSIEAMEEASGIARDAAKYVADGANNTQEAAKVIDKLAEFARASAVTFQRLSAQSQSIRPIVETMQAIARQTGLLSINATIEAAHAREAGKGFAVVAAEVRKLAERSADASREIGIIASALNDAASKAVNGIEDVIEHAEVGISRTHDVLLSMEKISATAEVRAQVMTRVRDGLHAQADLSSKLRGMLDTV</sequence>
<dbReference type="SUPFAM" id="SSF58104">
    <property type="entry name" value="Methyl-accepting chemotaxis protein (MCP) signaling domain"/>
    <property type="match status" value="1"/>
</dbReference>
<keyword evidence="1 2" id="KW-0807">Transducer</keyword>
<dbReference type="GO" id="GO:0016020">
    <property type="term" value="C:membrane"/>
    <property type="evidence" value="ECO:0007669"/>
    <property type="project" value="InterPro"/>
</dbReference>
<dbReference type="RefSeq" id="WP_221303782.1">
    <property type="nucleotide sequence ID" value="NZ_JACHBW010000014.1"/>
</dbReference>
<comment type="caution">
    <text evidence="4">The sequence shown here is derived from an EMBL/GenBank/DDBJ whole genome shotgun (WGS) entry which is preliminary data.</text>
</comment>
<dbReference type="Gene3D" id="1.10.287.950">
    <property type="entry name" value="Methyl-accepting chemotaxis protein"/>
    <property type="match status" value="1"/>
</dbReference>
<feature type="domain" description="Methyl-accepting transducer" evidence="3">
    <location>
        <begin position="45"/>
        <end position="244"/>
    </location>
</feature>
<dbReference type="PANTHER" id="PTHR32089:SF112">
    <property type="entry name" value="LYSOZYME-LIKE PROTEIN-RELATED"/>
    <property type="match status" value="1"/>
</dbReference>
<gene>
    <name evidence="4" type="ORF">F4827_004689</name>
</gene>
<dbReference type="GO" id="GO:0007165">
    <property type="term" value="P:signal transduction"/>
    <property type="evidence" value="ECO:0007669"/>
    <property type="project" value="UniProtKB-KW"/>
</dbReference>
<protein>
    <submittedName>
        <fullName evidence="4">Methyl-accepting chemotaxis protein</fullName>
    </submittedName>
</protein>
<dbReference type="PROSITE" id="PS50111">
    <property type="entry name" value="CHEMOTAXIS_TRANSDUC_2"/>
    <property type="match status" value="1"/>
</dbReference>
<dbReference type="Proteomes" id="UP000571554">
    <property type="component" value="Unassembled WGS sequence"/>
</dbReference>
<evidence type="ECO:0000313" key="5">
    <source>
        <dbReference type="Proteomes" id="UP000571554"/>
    </source>
</evidence>
<evidence type="ECO:0000256" key="1">
    <source>
        <dbReference type="ARBA" id="ARBA00023224"/>
    </source>
</evidence>
<proteinExistence type="predicted"/>
<dbReference type="EMBL" id="JACHBW010000014">
    <property type="protein sequence ID" value="MBB6104824.1"/>
    <property type="molecule type" value="Genomic_DNA"/>
</dbReference>
<evidence type="ECO:0000313" key="4">
    <source>
        <dbReference type="EMBL" id="MBB6104824.1"/>
    </source>
</evidence>
<evidence type="ECO:0000256" key="2">
    <source>
        <dbReference type="PROSITE-ProRule" id="PRU00284"/>
    </source>
</evidence>
<reference evidence="4 5" key="1">
    <citation type="submission" date="2020-08" db="EMBL/GenBank/DDBJ databases">
        <title>Above-ground endophytic microbial communities from plants in different locations in the United States.</title>
        <authorList>
            <person name="Frank C."/>
        </authorList>
    </citation>
    <scope>NUCLEOTIDE SEQUENCE [LARGE SCALE GENOMIC DNA]</scope>
    <source>
        <strain evidence="4 5">WP4_2_2</strain>
    </source>
</reference>
<dbReference type="AlphaFoldDB" id="A0A7W9U0L4"/>
<dbReference type="Pfam" id="PF00015">
    <property type="entry name" value="MCPsignal"/>
    <property type="match status" value="1"/>
</dbReference>
<keyword evidence="5" id="KW-1185">Reference proteome</keyword>
<dbReference type="SMART" id="SM00283">
    <property type="entry name" value="MA"/>
    <property type="match status" value="1"/>
</dbReference>
<organism evidence="4 5">
    <name type="scientific">Paraburkholderia bannensis</name>
    <dbReference type="NCBI Taxonomy" id="765414"/>
    <lineage>
        <taxon>Bacteria</taxon>
        <taxon>Pseudomonadati</taxon>
        <taxon>Pseudomonadota</taxon>
        <taxon>Betaproteobacteria</taxon>
        <taxon>Burkholderiales</taxon>
        <taxon>Burkholderiaceae</taxon>
        <taxon>Paraburkholderia</taxon>
    </lineage>
</organism>
<dbReference type="InterPro" id="IPR004089">
    <property type="entry name" value="MCPsignal_dom"/>
</dbReference>